<accession>A0A6J7WR48</accession>
<name>A0A6J7WR48_9CAUD</name>
<dbReference type="EMBL" id="LR798285">
    <property type="protein sequence ID" value="CAB5220386.1"/>
    <property type="molecule type" value="Genomic_DNA"/>
</dbReference>
<reference evidence="2" key="1">
    <citation type="submission" date="2020-05" db="EMBL/GenBank/DDBJ databases">
        <authorList>
            <person name="Chiriac C."/>
            <person name="Salcher M."/>
            <person name="Ghai R."/>
            <person name="Kavagutti S V."/>
        </authorList>
    </citation>
    <scope>NUCLEOTIDE SEQUENCE</scope>
</reference>
<evidence type="ECO:0000256" key="1">
    <source>
        <dbReference type="SAM" id="MobiDB-lite"/>
    </source>
</evidence>
<feature type="compositionally biased region" description="Basic and acidic residues" evidence="1">
    <location>
        <begin position="66"/>
        <end position="75"/>
    </location>
</feature>
<proteinExistence type="predicted"/>
<evidence type="ECO:0000313" key="2">
    <source>
        <dbReference type="EMBL" id="CAB5220386.1"/>
    </source>
</evidence>
<protein>
    <submittedName>
        <fullName evidence="2">Uncharacterized protein</fullName>
    </submittedName>
</protein>
<feature type="region of interest" description="Disordered" evidence="1">
    <location>
        <begin position="66"/>
        <end position="106"/>
    </location>
</feature>
<gene>
    <name evidence="2" type="ORF">UFOVP233_63</name>
</gene>
<feature type="compositionally biased region" description="Low complexity" evidence="1">
    <location>
        <begin position="76"/>
        <end position="106"/>
    </location>
</feature>
<organism evidence="2">
    <name type="scientific">uncultured Caudovirales phage</name>
    <dbReference type="NCBI Taxonomy" id="2100421"/>
    <lineage>
        <taxon>Viruses</taxon>
        <taxon>Duplodnaviria</taxon>
        <taxon>Heunggongvirae</taxon>
        <taxon>Uroviricota</taxon>
        <taxon>Caudoviricetes</taxon>
        <taxon>Peduoviridae</taxon>
        <taxon>Maltschvirus</taxon>
        <taxon>Maltschvirus maltsch</taxon>
    </lineage>
</organism>
<sequence length="149" mass="16041">MTFEKMLPFTPFARFEVFLPFTIDAHTYAPGEILNSEGLTDTLLRQLYEQRKIGVVGPDYERLEKAKEAEKRAQKAEAAASAPKPQPKAEAAPSAAPAAPEATTEAPAYRIKHAGLGGYKVIDAKGQPIGPGFKTKAEAEAEIARLTAS</sequence>